<keyword evidence="1" id="KW-0472">Membrane</keyword>
<evidence type="ECO:0000256" key="1">
    <source>
        <dbReference type="SAM" id="Phobius"/>
    </source>
</evidence>
<gene>
    <name evidence="2" type="ORF">NVI5450_3809</name>
</gene>
<sequence>MPLLIAKDVVSGYNPPSVTAGFLFFVFIPAVKIAFAINFAH</sequence>
<protein>
    <submittedName>
        <fullName evidence="2">Uncharacterized protein</fullName>
    </submittedName>
</protein>
<keyword evidence="1" id="KW-1133">Transmembrane helix</keyword>
<name>A0A1L0AC14_9GAMM</name>
<feature type="transmembrane region" description="Helical" evidence="1">
    <location>
        <begin position="20"/>
        <end position="40"/>
    </location>
</feature>
<organism evidence="2 3">
    <name type="scientific">Moritella viscosa</name>
    <dbReference type="NCBI Taxonomy" id="80854"/>
    <lineage>
        <taxon>Bacteria</taxon>
        <taxon>Pseudomonadati</taxon>
        <taxon>Pseudomonadota</taxon>
        <taxon>Gammaproteobacteria</taxon>
        <taxon>Alteromonadales</taxon>
        <taxon>Moritellaceae</taxon>
        <taxon>Moritella</taxon>
    </lineage>
</organism>
<proteinExistence type="predicted"/>
<evidence type="ECO:0000313" key="2">
    <source>
        <dbReference type="EMBL" id="SGZ12242.1"/>
    </source>
</evidence>
<dbReference type="Proteomes" id="UP000183794">
    <property type="component" value="Unassembled WGS sequence"/>
</dbReference>
<evidence type="ECO:0000313" key="3">
    <source>
        <dbReference type="Proteomes" id="UP000183794"/>
    </source>
</evidence>
<dbReference type="AlphaFoldDB" id="A0A1L0AC14"/>
<reference evidence="2 3" key="1">
    <citation type="submission" date="2016-11" db="EMBL/GenBank/DDBJ databases">
        <authorList>
            <person name="Jaros S."/>
            <person name="Januszkiewicz K."/>
            <person name="Wedrychowicz H."/>
        </authorList>
    </citation>
    <scope>NUCLEOTIDE SEQUENCE [LARGE SCALE GENOMIC DNA]</scope>
    <source>
        <strain evidence="2">NVI 5450</strain>
    </source>
</reference>
<dbReference type="EMBL" id="FPLD01000102">
    <property type="protein sequence ID" value="SGZ12242.1"/>
    <property type="molecule type" value="Genomic_DNA"/>
</dbReference>
<accession>A0A1L0AC14</accession>
<keyword evidence="1" id="KW-0812">Transmembrane</keyword>